<keyword evidence="3" id="KW-0430">Lectin</keyword>
<evidence type="ECO:0000256" key="1">
    <source>
        <dbReference type="ARBA" id="ARBA00004613"/>
    </source>
</evidence>
<keyword evidence="2" id="KW-0964">Secreted</keyword>
<dbReference type="Proteomes" id="UP001652642">
    <property type="component" value="Chromosome 2"/>
</dbReference>
<dbReference type="InterPro" id="IPR016186">
    <property type="entry name" value="C-type_lectin-like/link_sf"/>
</dbReference>
<dbReference type="PROSITE" id="PS00615">
    <property type="entry name" value="C_TYPE_LECTIN_1"/>
    <property type="match status" value="1"/>
</dbReference>
<dbReference type="Pfam" id="PF00059">
    <property type="entry name" value="Lectin_C"/>
    <property type="match status" value="1"/>
</dbReference>
<dbReference type="CDD" id="cd03590">
    <property type="entry name" value="CLECT_DC-SIGN_like"/>
    <property type="match status" value="1"/>
</dbReference>
<feature type="region of interest" description="Disordered" evidence="5">
    <location>
        <begin position="39"/>
        <end position="60"/>
    </location>
</feature>
<dbReference type="SUPFAM" id="SSF56436">
    <property type="entry name" value="C-type lectin-like"/>
    <property type="match status" value="1"/>
</dbReference>
<dbReference type="InParanoid" id="A0A6J0SJ68"/>
<dbReference type="RefSeq" id="XP_020634888.2">
    <property type="nucleotide sequence ID" value="XM_020779229.2"/>
</dbReference>
<dbReference type="InterPro" id="IPR018378">
    <property type="entry name" value="C-type_lectin_CS"/>
</dbReference>
<sequence>MWCVPLFQLQINLSCAIDKINCKVPILESQDLEGRTLVGDSEGSFTPTATPHPAPPKMEEEKCQGDFRTYKERNWLSYTRSPAFHVYVLLAVSLLLSTIFLIVAVSKAVALSSEWAELNVELPKKMEGHDFDLFPCGPNTREWEYFNGKCYFFSLEKTSWTEARLQCERRAAQLVMIETMAEQNFLQTYTKNERYWIGLTDMSMEGHWEWLDGRNGITGFTYWKQGEPNDDYRGEDCAHLWVYGEWNDVYCTYPCFYVCEKPLRDTRPQHQG</sequence>
<dbReference type="InterPro" id="IPR050111">
    <property type="entry name" value="C-type_lectin/snaclec_domain"/>
</dbReference>
<keyword evidence="6" id="KW-1133">Transmembrane helix</keyword>
<reference evidence="9" key="2">
    <citation type="submission" date="2025-08" db="UniProtKB">
        <authorList>
            <consortium name="RefSeq"/>
        </authorList>
    </citation>
    <scope>IDENTIFICATION</scope>
</reference>
<keyword evidence="8" id="KW-1185">Reference proteome</keyword>
<evidence type="ECO:0000256" key="4">
    <source>
        <dbReference type="ARBA" id="ARBA00023157"/>
    </source>
</evidence>
<evidence type="ECO:0000256" key="2">
    <source>
        <dbReference type="ARBA" id="ARBA00022525"/>
    </source>
</evidence>
<dbReference type="KEGG" id="pvt:110071550"/>
<proteinExistence type="predicted"/>
<feature type="domain" description="C-type lectin" evidence="7">
    <location>
        <begin position="146"/>
        <end position="260"/>
    </location>
</feature>
<evidence type="ECO:0000313" key="8">
    <source>
        <dbReference type="Proteomes" id="UP001652642"/>
    </source>
</evidence>
<dbReference type="OrthoDB" id="2142683at2759"/>
<dbReference type="GeneID" id="110071550"/>
<organism evidence="8 9">
    <name type="scientific">Pogona vitticeps</name>
    <name type="common">central bearded dragon</name>
    <dbReference type="NCBI Taxonomy" id="103695"/>
    <lineage>
        <taxon>Eukaryota</taxon>
        <taxon>Metazoa</taxon>
        <taxon>Chordata</taxon>
        <taxon>Craniata</taxon>
        <taxon>Vertebrata</taxon>
        <taxon>Euteleostomi</taxon>
        <taxon>Lepidosauria</taxon>
        <taxon>Squamata</taxon>
        <taxon>Bifurcata</taxon>
        <taxon>Unidentata</taxon>
        <taxon>Episquamata</taxon>
        <taxon>Toxicofera</taxon>
        <taxon>Iguania</taxon>
        <taxon>Acrodonta</taxon>
        <taxon>Agamidae</taxon>
        <taxon>Amphibolurinae</taxon>
        <taxon>Pogona</taxon>
    </lineage>
</organism>
<dbReference type="InterPro" id="IPR016187">
    <property type="entry name" value="CTDL_fold"/>
</dbReference>
<protein>
    <submittedName>
        <fullName evidence="9">Hepatic lectin-like</fullName>
    </submittedName>
</protein>
<gene>
    <name evidence="9" type="primary">LOC110071550</name>
</gene>
<dbReference type="GO" id="GO:0030246">
    <property type="term" value="F:carbohydrate binding"/>
    <property type="evidence" value="ECO:0007669"/>
    <property type="project" value="UniProtKB-KW"/>
</dbReference>
<dbReference type="PROSITE" id="PS50041">
    <property type="entry name" value="C_TYPE_LECTIN_2"/>
    <property type="match status" value="1"/>
</dbReference>
<dbReference type="InterPro" id="IPR033989">
    <property type="entry name" value="CD209-like_CTLD"/>
</dbReference>
<accession>A0A6J0SJ68</accession>
<dbReference type="SMART" id="SM00034">
    <property type="entry name" value="CLECT"/>
    <property type="match status" value="1"/>
</dbReference>
<keyword evidence="6" id="KW-0472">Membrane</keyword>
<evidence type="ECO:0000256" key="3">
    <source>
        <dbReference type="ARBA" id="ARBA00022734"/>
    </source>
</evidence>
<dbReference type="PANTHER" id="PTHR22803">
    <property type="entry name" value="MANNOSE, PHOSPHOLIPASE, LECTIN RECEPTOR RELATED"/>
    <property type="match status" value="1"/>
</dbReference>
<dbReference type="Gene3D" id="3.10.100.10">
    <property type="entry name" value="Mannose-Binding Protein A, subunit A"/>
    <property type="match status" value="1"/>
</dbReference>
<keyword evidence="6" id="KW-0812">Transmembrane</keyword>
<evidence type="ECO:0000256" key="5">
    <source>
        <dbReference type="SAM" id="MobiDB-lite"/>
    </source>
</evidence>
<name>A0A6J0SJ68_9SAUR</name>
<evidence type="ECO:0000313" key="9">
    <source>
        <dbReference type="RefSeq" id="XP_020634888.2"/>
    </source>
</evidence>
<evidence type="ECO:0000256" key="6">
    <source>
        <dbReference type="SAM" id="Phobius"/>
    </source>
</evidence>
<evidence type="ECO:0000259" key="7">
    <source>
        <dbReference type="PROSITE" id="PS50041"/>
    </source>
</evidence>
<reference evidence="8" key="1">
    <citation type="submission" date="2025-05" db="UniProtKB">
        <authorList>
            <consortium name="RefSeq"/>
        </authorList>
    </citation>
    <scope>NUCLEOTIDE SEQUENCE [LARGE SCALE GENOMIC DNA]</scope>
</reference>
<dbReference type="AlphaFoldDB" id="A0A6J0SJ68"/>
<dbReference type="InterPro" id="IPR001304">
    <property type="entry name" value="C-type_lectin-like"/>
</dbReference>
<keyword evidence="4" id="KW-1015">Disulfide bond</keyword>
<feature type="transmembrane region" description="Helical" evidence="6">
    <location>
        <begin position="84"/>
        <end position="105"/>
    </location>
</feature>
<dbReference type="GO" id="GO:0005576">
    <property type="term" value="C:extracellular region"/>
    <property type="evidence" value="ECO:0007669"/>
    <property type="project" value="UniProtKB-SubCell"/>
</dbReference>
<comment type="subcellular location">
    <subcellularLocation>
        <location evidence="1">Secreted</location>
    </subcellularLocation>
</comment>